<comment type="similarity">
    <text evidence="1">Belongs to the prokaryotic molybdopterin-containing oxidoreductase family.</text>
</comment>
<dbReference type="PROSITE" id="PS51669">
    <property type="entry name" value="4FE4S_MOW_BIS_MGD"/>
    <property type="match status" value="1"/>
</dbReference>
<dbReference type="Gene3D" id="2.20.25.90">
    <property type="entry name" value="ADC-like domains"/>
    <property type="match status" value="1"/>
</dbReference>
<evidence type="ECO:0000256" key="2">
    <source>
        <dbReference type="ARBA" id="ARBA00022485"/>
    </source>
</evidence>
<keyword evidence="2" id="KW-0004">4Fe-4S</keyword>
<accession>A0A7S8FEH6</accession>
<evidence type="ECO:0000256" key="8">
    <source>
        <dbReference type="ARBA" id="ARBA00023014"/>
    </source>
</evidence>
<keyword evidence="5" id="KW-0732">Signal</keyword>
<dbReference type="PANTHER" id="PTHR43742">
    <property type="entry name" value="TRIMETHYLAMINE-N-OXIDE REDUCTASE"/>
    <property type="match status" value="1"/>
</dbReference>
<dbReference type="InterPro" id="IPR006657">
    <property type="entry name" value="MoPterin_dinucl-bd_dom"/>
</dbReference>
<dbReference type="Pfam" id="PF01568">
    <property type="entry name" value="Molydop_binding"/>
    <property type="match status" value="1"/>
</dbReference>
<dbReference type="Pfam" id="PF04879">
    <property type="entry name" value="Molybdop_Fe4S4"/>
    <property type="match status" value="1"/>
</dbReference>
<keyword evidence="7" id="KW-0408">Iron</keyword>
<dbReference type="InterPro" id="IPR050612">
    <property type="entry name" value="Prok_Mopterin_Oxidored"/>
</dbReference>
<dbReference type="Proteomes" id="UP000593737">
    <property type="component" value="Chromosome"/>
</dbReference>
<proteinExistence type="inferred from homology"/>
<dbReference type="InterPro" id="IPR006656">
    <property type="entry name" value="Mopterin_OxRdtase"/>
</dbReference>
<keyword evidence="8" id="KW-0411">Iron-sulfur</keyword>
<name>A0A7S8FEH6_9BACT</name>
<keyword evidence="3" id="KW-0500">Molybdenum</keyword>
<dbReference type="PANTHER" id="PTHR43742:SF9">
    <property type="entry name" value="TETRATHIONATE REDUCTASE SUBUNIT A"/>
    <property type="match status" value="1"/>
</dbReference>
<dbReference type="InterPro" id="IPR006963">
    <property type="entry name" value="Mopterin_OxRdtase_4Fe-4S_dom"/>
</dbReference>
<evidence type="ECO:0000256" key="4">
    <source>
        <dbReference type="ARBA" id="ARBA00022723"/>
    </source>
</evidence>
<organism evidence="10 11">
    <name type="scientific">Candidatus Nitrospira kreftii</name>
    <dbReference type="NCBI Taxonomy" id="2652173"/>
    <lineage>
        <taxon>Bacteria</taxon>
        <taxon>Pseudomonadati</taxon>
        <taxon>Nitrospirota</taxon>
        <taxon>Nitrospiria</taxon>
        <taxon>Nitrospirales</taxon>
        <taxon>Nitrospiraceae</taxon>
        <taxon>Nitrospira</taxon>
    </lineage>
</organism>
<dbReference type="EMBL" id="CP047423">
    <property type="protein sequence ID" value="QPD04564.1"/>
    <property type="molecule type" value="Genomic_DNA"/>
</dbReference>
<feature type="domain" description="4Fe-4S Mo/W bis-MGD-type" evidence="9">
    <location>
        <begin position="46"/>
        <end position="102"/>
    </location>
</feature>
<evidence type="ECO:0000313" key="10">
    <source>
        <dbReference type="EMBL" id="QPD04564.1"/>
    </source>
</evidence>
<protein>
    <recommendedName>
        <fullName evidence="9">4Fe-4S Mo/W bis-MGD-type domain-containing protein</fullName>
    </recommendedName>
</protein>
<evidence type="ECO:0000256" key="3">
    <source>
        <dbReference type="ARBA" id="ARBA00022505"/>
    </source>
</evidence>
<dbReference type="GO" id="GO:0016491">
    <property type="term" value="F:oxidoreductase activity"/>
    <property type="evidence" value="ECO:0007669"/>
    <property type="project" value="UniProtKB-KW"/>
</dbReference>
<dbReference type="AlphaFoldDB" id="A0A7S8FEH6"/>
<dbReference type="GO" id="GO:0046872">
    <property type="term" value="F:metal ion binding"/>
    <property type="evidence" value="ECO:0007669"/>
    <property type="project" value="UniProtKB-KW"/>
</dbReference>
<sequence length="747" mass="82467">MDLRRRTFLKLAGAATAGSLIPACKEDVHQLVPYLLPDDQIVPGVADWYASVCGECPAGCGILVRVMEGRAKKIEGNPSHPINRGKLCVRGHASLQRLYNPDRIRGPLKRAGRRGEGKFEPISWDEGIASWREHLQTHRGHALMLSGPLSGTTAQVVKAFVERMGGPLVIHDPWVDHALIRAVDAEFGRPVVPDFDLAESDYVLSFGAPLLEHWRSPVAMGIAYGQMRQGRPSVRGRLIQIEARMSLSAANADRWIPIHPGTEGLLAIGIGQLLLTRQDTSTDGGNGHGHGYREFFKTFDLNEIVRQTEVGYDDIERIADEFSSAQSPVAIAGGPASAHTNGTAALTVVNLLNIIRDRVGKPGGVRFFESVNSPIFNHKEAPISERGFLELIDGADAGRFPLVHLHRCNPLHTLPPSIPVRRLFERAEFIVSFNSFMDESTDLADLILPDHVSLEAWSDHEHLEEGRVPVVGLAQPVVRPLYDTRAVGDVMLEVGRHIDEGLPAMVSHQTIRDAIRSNWEALLAQQNRTNEPEWFETAWIEKLKEGGWWGPARKSNTPERNRRSPGYEYESARFDGDAAEFPFFFYPYPSLALGNGEGANLPWLQELPDPLTTVVWGTWAEINPKTAMARGIRQGDLIRVISPHGSLDIPAVHFPGIRPDLIAVPIGQGHRAYGRYATNRGVNPLALLGALFDRDSGRLATAATRVRIEATGRTGSLTMIEQREMPAMRDLIGIDRINTWIRGSGKE</sequence>
<dbReference type="SMART" id="SM00926">
    <property type="entry name" value="Molybdop_Fe4S4"/>
    <property type="match status" value="1"/>
</dbReference>
<evidence type="ECO:0000256" key="1">
    <source>
        <dbReference type="ARBA" id="ARBA00010312"/>
    </source>
</evidence>
<evidence type="ECO:0000259" key="9">
    <source>
        <dbReference type="PROSITE" id="PS51669"/>
    </source>
</evidence>
<dbReference type="Gene3D" id="3.30.2070.10">
    <property type="entry name" value="Formate dehydrogenase/DMSO reductase"/>
    <property type="match status" value="1"/>
</dbReference>
<dbReference type="SUPFAM" id="SSF53706">
    <property type="entry name" value="Formate dehydrogenase/DMSO reductase, domains 1-3"/>
    <property type="match status" value="1"/>
</dbReference>
<evidence type="ECO:0000313" key="11">
    <source>
        <dbReference type="Proteomes" id="UP000593737"/>
    </source>
</evidence>
<evidence type="ECO:0000256" key="5">
    <source>
        <dbReference type="ARBA" id="ARBA00022729"/>
    </source>
</evidence>
<evidence type="ECO:0000256" key="6">
    <source>
        <dbReference type="ARBA" id="ARBA00023002"/>
    </source>
</evidence>
<dbReference type="InterPro" id="IPR009010">
    <property type="entry name" value="Asp_de-COase-like_dom_sf"/>
</dbReference>
<keyword evidence="4" id="KW-0479">Metal-binding</keyword>
<dbReference type="SUPFAM" id="SSF50692">
    <property type="entry name" value="ADC-like"/>
    <property type="match status" value="1"/>
</dbReference>
<gene>
    <name evidence="10" type="ORF">Nkreftii_002338</name>
</gene>
<dbReference type="Gene3D" id="3.40.228.10">
    <property type="entry name" value="Dimethylsulfoxide Reductase, domain 2"/>
    <property type="match status" value="1"/>
</dbReference>
<evidence type="ECO:0000256" key="7">
    <source>
        <dbReference type="ARBA" id="ARBA00023004"/>
    </source>
</evidence>
<dbReference type="Gene3D" id="3.40.50.740">
    <property type="match status" value="1"/>
</dbReference>
<dbReference type="Pfam" id="PF00384">
    <property type="entry name" value="Molybdopterin"/>
    <property type="match status" value="1"/>
</dbReference>
<reference evidence="10 11" key="1">
    <citation type="journal article" date="2020" name="ISME J.">
        <title>Enrichment and physiological characterization of a novel comammox Nitrospira indicates ammonium inhibition of complete nitrification.</title>
        <authorList>
            <person name="Sakoula D."/>
            <person name="Koch H."/>
            <person name="Frank J."/>
            <person name="Jetten M.S.M."/>
            <person name="van Kessel M.A.H.J."/>
            <person name="Lucker S."/>
        </authorList>
    </citation>
    <scope>NUCLEOTIDE SEQUENCE [LARGE SCALE GENOMIC DNA]</scope>
    <source>
        <strain evidence="10">Comreactor17</strain>
    </source>
</reference>
<dbReference type="Gene3D" id="2.40.40.20">
    <property type="match status" value="1"/>
</dbReference>
<dbReference type="GO" id="GO:0043546">
    <property type="term" value="F:molybdopterin cofactor binding"/>
    <property type="evidence" value="ECO:0007669"/>
    <property type="project" value="InterPro"/>
</dbReference>
<dbReference type="KEGG" id="nkf:Nkreftii_002338"/>
<keyword evidence="6" id="KW-0560">Oxidoreductase</keyword>
<dbReference type="GO" id="GO:0051539">
    <property type="term" value="F:4 iron, 4 sulfur cluster binding"/>
    <property type="evidence" value="ECO:0007669"/>
    <property type="project" value="UniProtKB-KW"/>
</dbReference>